<organism evidence="2 3">
    <name type="scientific">Fulvimarina pelagi HTCC2506</name>
    <dbReference type="NCBI Taxonomy" id="314231"/>
    <lineage>
        <taxon>Bacteria</taxon>
        <taxon>Pseudomonadati</taxon>
        <taxon>Pseudomonadota</taxon>
        <taxon>Alphaproteobacteria</taxon>
        <taxon>Hyphomicrobiales</taxon>
        <taxon>Aurantimonadaceae</taxon>
        <taxon>Fulvimarina</taxon>
    </lineage>
</organism>
<sequence>MSKKDRNSFEEGREGEVEFRAAGDLPDEAERDHREDFPEERHRADLAEKARHFGPVWGHVLDGVRY</sequence>
<feature type="compositionally biased region" description="Basic and acidic residues" evidence="1">
    <location>
        <begin position="28"/>
        <end position="40"/>
    </location>
</feature>
<feature type="region of interest" description="Disordered" evidence="1">
    <location>
        <begin position="1"/>
        <end position="40"/>
    </location>
</feature>
<evidence type="ECO:0000313" key="2">
    <source>
        <dbReference type="EMBL" id="EAU41700.1"/>
    </source>
</evidence>
<dbReference type="EMBL" id="AATP01000002">
    <property type="protein sequence ID" value="EAU41700.1"/>
    <property type="molecule type" value="Genomic_DNA"/>
</dbReference>
<protein>
    <submittedName>
        <fullName evidence="2">Uncharacterized protein</fullName>
    </submittedName>
</protein>
<comment type="caution">
    <text evidence="2">The sequence shown here is derived from an EMBL/GenBank/DDBJ whole genome shotgun (WGS) entry which is preliminary data.</text>
</comment>
<proteinExistence type="predicted"/>
<evidence type="ECO:0000256" key="1">
    <source>
        <dbReference type="SAM" id="MobiDB-lite"/>
    </source>
</evidence>
<feature type="compositionally biased region" description="Basic and acidic residues" evidence="1">
    <location>
        <begin position="1"/>
        <end position="21"/>
    </location>
</feature>
<dbReference type="HOGENOM" id="CLU_2824867_0_0_5"/>
<gene>
    <name evidence="2" type="ORF">FP2506_14744</name>
</gene>
<dbReference type="Proteomes" id="UP000004310">
    <property type="component" value="Unassembled WGS sequence"/>
</dbReference>
<dbReference type="AlphaFoldDB" id="Q0G3Y1"/>
<name>Q0G3Y1_9HYPH</name>
<accession>Q0G3Y1</accession>
<reference evidence="2 3" key="1">
    <citation type="journal article" date="2010" name="J. Bacteriol.">
        <title>Genome sequence of Fulvimarina pelagi HTCC2506T, a Mn(II)-oxidizing alphaproteobacterium possessing an aerobic anoxygenic photosynthetic gene cluster and Xanthorhodopsin.</title>
        <authorList>
            <person name="Kang I."/>
            <person name="Oh H.M."/>
            <person name="Lim S.I."/>
            <person name="Ferriera S."/>
            <person name="Giovannoni S.J."/>
            <person name="Cho J.C."/>
        </authorList>
    </citation>
    <scope>NUCLEOTIDE SEQUENCE [LARGE SCALE GENOMIC DNA]</scope>
    <source>
        <strain evidence="2 3">HTCC2506</strain>
    </source>
</reference>
<keyword evidence="3" id="KW-1185">Reference proteome</keyword>
<evidence type="ECO:0000313" key="3">
    <source>
        <dbReference type="Proteomes" id="UP000004310"/>
    </source>
</evidence>